<reference evidence="9 10" key="1">
    <citation type="submission" date="2019-07" db="EMBL/GenBank/DDBJ databases">
        <authorList>
            <person name="Park Y.J."/>
            <person name="Jeong S.E."/>
            <person name="Jung H.S."/>
        </authorList>
    </citation>
    <scope>NUCLEOTIDE SEQUENCE [LARGE SCALE GENOMIC DNA]</scope>
    <source>
        <strain evidence="10">P16(2019)</strain>
    </source>
</reference>
<dbReference type="AlphaFoldDB" id="A0A553ZZJ0"/>
<protein>
    <submittedName>
        <fullName evidence="9">DUF421 domain-containing protein</fullName>
    </submittedName>
</protein>
<gene>
    <name evidence="9" type="ORF">FN960_07495</name>
</gene>
<evidence type="ECO:0000256" key="2">
    <source>
        <dbReference type="ARBA" id="ARBA00006448"/>
    </source>
</evidence>
<dbReference type="RefSeq" id="WP_143848089.1">
    <property type="nucleotide sequence ID" value="NZ_VLXZ01000004.1"/>
</dbReference>
<proteinExistence type="inferred from homology"/>
<dbReference type="PANTHER" id="PTHR34582">
    <property type="entry name" value="UPF0702 TRANSMEMBRANE PROTEIN YCAP"/>
    <property type="match status" value="1"/>
</dbReference>
<evidence type="ECO:0000259" key="8">
    <source>
        <dbReference type="Pfam" id="PF04239"/>
    </source>
</evidence>
<dbReference type="Proteomes" id="UP000318521">
    <property type="component" value="Unassembled WGS sequence"/>
</dbReference>
<feature type="domain" description="YetF C-terminal" evidence="8">
    <location>
        <begin position="88"/>
        <end position="218"/>
    </location>
</feature>
<feature type="transmembrane region" description="Helical" evidence="7">
    <location>
        <begin position="37"/>
        <end position="57"/>
    </location>
</feature>
<dbReference type="EMBL" id="VLXZ01000004">
    <property type="protein sequence ID" value="TSB46859.1"/>
    <property type="molecule type" value="Genomic_DNA"/>
</dbReference>
<dbReference type="Pfam" id="PF04239">
    <property type="entry name" value="DUF421"/>
    <property type="match status" value="1"/>
</dbReference>
<evidence type="ECO:0000256" key="7">
    <source>
        <dbReference type="SAM" id="Phobius"/>
    </source>
</evidence>
<comment type="subcellular location">
    <subcellularLocation>
        <location evidence="1">Cell membrane</location>
        <topology evidence="1">Multi-pass membrane protein</topology>
    </subcellularLocation>
</comment>
<keyword evidence="3" id="KW-1003">Cell membrane</keyword>
<evidence type="ECO:0000256" key="3">
    <source>
        <dbReference type="ARBA" id="ARBA00022475"/>
    </source>
</evidence>
<accession>A0A553ZZJ0</accession>
<evidence type="ECO:0000256" key="6">
    <source>
        <dbReference type="ARBA" id="ARBA00023136"/>
    </source>
</evidence>
<evidence type="ECO:0000256" key="1">
    <source>
        <dbReference type="ARBA" id="ARBA00004651"/>
    </source>
</evidence>
<feature type="transmembrane region" description="Helical" evidence="7">
    <location>
        <begin position="12"/>
        <end position="30"/>
    </location>
</feature>
<feature type="transmembrane region" description="Helical" evidence="7">
    <location>
        <begin position="63"/>
        <end position="85"/>
    </location>
</feature>
<keyword evidence="10" id="KW-1185">Reference proteome</keyword>
<keyword evidence="6 7" id="KW-0472">Membrane</keyword>
<keyword evidence="4 7" id="KW-0812">Transmembrane</keyword>
<evidence type="ECO:0000313" key="10">
    <source>
        <dbReference type="Proteomes" id="UP000318521"/>
    </source>
</evidence>
<sequence length="240" mass="27141">MFEELKDLVLILGRIITIFPLLLAMTMYMGKRSIGELPIFDFLIIISLASVVGADIADPNVKHLPTAFAIICICLFQVLVSKLAISKRRFGKWITFEPTVIIRDGKILVKNLSSIRYSLDNILQLLREKDVFDINDVELGIIEASGELSVFKKASKQSVLIEDLHIQKKPGGMSYPVIIEGEIQKEVLKSINLHENTLLNKLSEKGITSYASIFLCTIDSNLNIHLSYDRTDYRYESIQH</sequence>
<comment type="caution">
    <text evidence="9">The sequence shown here is derived from an EMBL/GenBank/DDBJ whole genome shotgun (WGS) entry which is preliminary data.</text>
</comment>
<dbReference type="Gene3D" id="3.30.240.20">
    <property type="entry name" value="bsu07140 like domains"/>
    <property type="match status" value="2"/>
</dbReference>
<comment type="similarity">
    <text evidence="2">Belongs to the UPF0702 family.</text>
</comment>
<evidence type="ECO:0000256" key="5">
    <source>
        <dbReference type="ARBA" id="ARBA00022989"/>
    </source>
</evidence>
<dbReference type="PANTHER" id="PTHR34582:SF6">
    <property type="entry name" value="UPF0702 TRANSMEMBRANE PROTEIN YCAP"/>
    <property type="match status" value="1"/>
</dbReference>
<dbReference type="InterPro" id="IPR007353">
    <property type="entry name" value="DUF421"/>
</dbReference>
<organism evidence="9 10">
    <name type="scientific">Alkalicoccobacillus porphyridii</name>
    <dbReference type="NCBI Taxonomy" id="2597270"/>
    <lineage>
        <taxon>Bacteria</taxon>
        <taxon>Bacillati</taxon>
        <taxon>Bacillota</taxon>
        <taxon>Bacilli</taxon>
        <taxon>Bacillales</taxon>
        <taxon>Bacillaceae</taxon>
        <taxon>Alkalicoccobacillus</taxon>
    </lineage>
</organism>
<name>A0A553ZZJ0_9BACI</name>
<dbReference type="GO" id="GO:0005886">
    <property type="term" value="C:plasma membrane"/>
    <property type="evidence" value="ECO:0007669"/>
    <property type="project" value="UniProtKB-SubCell"/>
</dbReference>
<dbReference type="InterPro" id="IPR023090">
    <property type="entry name" value="UPF0702_alpha/beta_dom_sf"/>
</dbReference>
<keyword evidence="5 7" id="KW-1133">Transmembrane helix</keyword>
<evidence type="ECO:0000256" key="4">
    <source>
        <dbReference type="ARBA" id="ARBA00022692"/>
    </source>
</evidence>
<evidence type="ECO:0000313" key="9">
    <source>
        <dbReference type="EMBL" id="TSB46859.1"/>
    </source>
</evidence>
<dbReference type="OrthoDB" id="9778331at2"/>